<dbReference type="EMBL" id="BPLR01010004">
    <property type="protein sequence ID" value="GIY36051.1"/>
    <property type="molecule type" value="Genomic_DNA"/>
</dbReference>
<protein>
    <recommendedName>
        <fullName evidence="1">Shisa N-terminal domain-containing protein</fullName>
    </recommendedName>
</protein>
<accession>A0AAV4SS79</accession>
<keyword evidence="3" id="KW-1185">Reference proteome</keyword>
<dbReference type="InterPro" id="IPR053891">
    <property type="entry name" value="Shisa_N"/>
</dbReference>
<gene>
    <name evidence="2" type="ORF">CEXT_39921</name>
</gene>
<evidence type="ECO:0000313" key="3">
    <source>
        <dbReference type="Proteomes" id="UP001054945"/>
    </source>
</evidence>
<proteinExistence type="predicted"/>
<name>A0AAV4SS79_CAEEX</name>
<organism evidence="2 3">
    <name type="scientific">Caerostris extrusa</name>
    <name type="common">Bark spider</name>
    <name type="synonym">Caerostris bankana</name>
    <dbReference type="NCBI Taxonomy" id="172846"/>
    <lineage>
        <taxon>Eukaryota</taxon>
        <taxon>Metazoa</taxon>
        <taxon>Ecdysozoa</taxon>
        <taxon>Arthropoda</taxon>
        <taxon>Chelicerata</taxon>
        <taxon>Arachnida</taxon>
        <taxon>Araneae</taxon>
        <taxon>Araneomorphae</taxon>
        <taxon>Entelegynae</taxon>
        <taxon>Araneoidea</taxon>
        <taxon>Araneidae</taxon>
        <taxon>Caerostris</taxon>
    </lineage>
</organism>
<dbReference type="AlphaFoldDB" id="A0AAV4SS79"/>
<reference evidence="2 3" key="1">
    <citation type="submission" date="2021-06" db="EMBL/GenBank/DDBJ databases">
        <title>Caerostris extrusa draft genome.</title>
        <authorList>
            <person name="Kono N."/>
            <person name="Arakawa K."/>
        </authorList>
    </citation>
    <scope>NUCLEOTIDE SEQUENCE [LARGE SCALE GENOMIC DNA]</scope>
</reference>
<feature type="domain" description="Shisa N-terminal" evidence="1">
    <location>
        <begin position="31"/>
        <end position="63"/>
    </location>
</feature>
<evidence type="ECO:0000313" key="2">
    <source>
        <dbReference type="EMBL" id="GIY36051.1"/>
    </source>
</evidence>
<comment type="caution">
    <text evidence="2">The sequence shown here is derived from an EMBL/GenBank/DDBJ whole genome shotgun (WGS) entry which is preliminary data.</text>
</comment>
<sequence>MLAKADALILSINKCWDPTSVPGTRTSSANGTRDLTCPRMGNGETVYCCGTVTYKYCCTRRDQHSGSSIR</sequence>
<dbReference type="Pfam" id="PF13908">
    <property type="entry name" value="Shisa_N"/>
    <property type="match status" value="1"/>
</dbReference>
<dbReference type="Proteomes" id="UP001054945">
    <property type="component" value="Unassembled WGS sequence"/>
</dbReference>
<evidence type="ECO:0000259" key="1">
    <source>
        <dbReference type="Pfam" id="PF13908"/>
    </source>
</evidence>